<dbReference type="InterPro" id="IPR002859">
    <property type="entry name" value="PKD/REJ-like"/>
</dbReference>
<evidence type="ECO:0000256" key="3">
    <source>
        <dbReference type="ARBA" id="ARBA00022692"/>
    </source>
</evidence>
<dbReference type="Proteomes" id="UP000549394">
    <property type="component" value="Unassembled WGS sequence"/>
</dbReference>
<feature type="transmembrane region" description="Helical" evidence="8">
    <location>
        <begin position="1683"/>
        <end position="1705"/>
    </location>
</feature>
<dbReference type="PROSITE" id="PS50095">
    <property type="entry name" value="PLAT"/>
    <property type="match status" value="1"/>
</dbReference>
<dbReference type="EMBL" id="CAJFCJ010000021">
    <property type="protein sequence ID" value="CAD5124508.1"/>
    <property type="molecule type" value="Genomic_DNA"/>
</dbReference>
<keyword evidence="3 8" id="KW-0812">Transmembrane</keyword>
<feature type="domain" description="PLAT" evidence="10">
    <location>
        <begin position="1525"/>
        <end position="1642"/>
    </location>
</feature>
<dbReference type="PANTHER" id="PTHR10877">
    <property type="entry name" value="POLYCYSTIN FAMILY MEMBER"/>
    <property type="match status" value="1"/>
</dbReference>
<gene>
    <name evidence="11" type="ORF">DGYR_LOCUS12043</name>
</gene>
<organism evidence="11 12">
    <name type="scientific">Dimorphilus gyrociliatus</name>
    <dbReference type="NCBI Taxonomy" id="2664684"/>
    <lineage>
        <taxon>Eukaryota</taxon>
        <taxon>Metazoa</taxon>
        <taxon>Spiralia</taxon>
        <taxon>Lophotrochozoa</taxon>
        <taxon>Annelida</taxon>
        <taxon>Polychaeta</taxon>
        <taxon>Polychaeta incertae sedis</taxon>
        <taxon>Dinophilidae</taxon>
        <taxon>Dimorphilus</taxon>
    </lineage>
</organism>
<name>A0A7I8W8R3_9ANNE</name>
<feature type="transmembrane region" description="Helical" evidence="8">
    <location>
        <begin position="1883"/>
        <end position="1900"/>
    </location>
</feature>
<keyword evidence="4 9" id="KW-0732">Signal</keyword>
<sequence length="2438" mass="279647">MIPKLILCILSFEILQLICIVDNKIHFKSTVNELNYSLNSDKNILRTNETAKFFVIGNNSTVILMYGDNITETFHLSCSTGHVFNHSYSLAGNFKVQAIFKTSNNISAILNLTYEVIVQNAIEEIEIIQSERFTFNKDIYKFWLEANTNSIGPSDVFCSWNLSTNFAVAEIRFLPELSIKKRTELLLHNLTRRDVGKNINLHLSCWNLVSSMTTNHTFSIFEEISNLTLLSTAYNIMPVVEFHLNITMQKGSNVTFVIDFNDTTRIEVEHPLIFASETPLTLSKFYNETGNYTVVVEAKNPISKGQVRVAIVVQNRIKLVNIICKDTIYWPPGNLNYSLELDKEQEILEDISCNIQFSNGMSKYIFVKIWPRDRNFNFGQTLPKSSLGILNMITNCSNTVSEVISKAKVLVRLDVVIIRSIIIVEPILVFNLTTFILEMDNIGDRGCLHIQFGNTLDERTFGLDELCEDYSKDKLLNFTKISKNDKLIRFQYRYENEGVYYIAIRAFNHLGSDLVFKKFEVKNWYCFPPKINVNKYFLSQPDLFKTDHLELFVNLTVFCSKTSKIDYYWKLVYLDTNTTIREGFNETLLCKAFSLNYGHYAAFFSASMNKVEETTANASIYFQIVHLPLNVSVEGGSVINVNYSDNVTFKALVKSDNMDEISFEWFCKLSHEQDNITNKLTYINYPPNITNDYLKSGGCFGTGPGKLPVTANQFTLNTAYLDTKQRFLIRVRVSSPSAFVDSVQELIIETGIPVVNVICMENCGKKSAIRLPMVFAVDCLQHCSTMFDEVYYKWRLFEEYSGGKIEIDLQSKLHISTTTTSKRIEILENSLKEGVWHYLEVEGRFLNKTTKFEKKFLRNKRPFGGSCNCEPRSGFASITNFMISCQGWLEYDKREGSLGLKYEYKARPKGTDKSFLLFFSYNQESVPLMLPVGNPDKNFLTEAVITVRDSVGDQTEFLYDVEVTVPNLPEEELLNETMNIMTSNDITDKIKNGSFSQVASSVFSVTSILNVNLTSNSSKTDDQPTRKDNECKGRQRRMNLRGIMVNHTKKIPFNTADEMQQNNGLIDSLASKPNEVDIQTQNDLSTQLTNLNSALNNNRGRIGRQVTEDLSVSLIQSGIRIASAANSHNQEVKSYLKGSKNSCFSTINNLGPTETPPEPEVMLNDTQTQVGVVMREVVAVIHNVSDELLDDKRVGDGATKISLEDITLELERNNWKNMSNQTYSARHSFIEIPSINKMMDINDDDCIKRMLLVSTINPYIWDASADRVKSSVAEFRLESCKSSKKEDNKKLKETLNEPYALTMDITKPKSESIESKVKVIHSINVTQSGIPLILTFEPLKGNLTVSFTAGNLTNATYRNFSIPQNISCTKQMNEKYCYEYLRTLVIDQNDNTTFYFIVDSDLEIINYNVTIFNASCNIWNGNTWHSDPTVCNIDKGSTPSTTRFKSNIFGSLGAGLDIKPNLIDFDTVFLNFGSKLADNAAVFSTICCLIVLLIPLVILARRLDIRDEISWKPISLIGNQERDSNRYEIHVFTGKTIIKSSNLRIYITLYGTEGNSGQRILSEDDYRVESDTCSSFMLTTPNYLGQLVCLKIGTVEPFPSNTKLYLSKIIIIHCSTNNWSLFTHEDWLSFAGLINEELLLAEFEKFEYDLSTLLIRNTKRRFADDHLWLSIGTKRIRSIFTRLQRLITCFVALFLSMIASCMFYRNSETSPKQSAFTIGPYSFTVNEVYVSFASSIVVVPGLIVITSCFNSKRKRRFCVIFGWTVAIVAILSSAFFTILYSIQWGKEKSVKWLVSFVLSFFESFILLQPIKVFLIVIFLTFILKQESDLLQYETGKEKLIKLQKQDLNTVPKELKVHLKYIQIRERNRLKKLEKNLENRMRKMIFDIFIHSIYFTLLVYVCFSSRQVENFYQNQALSKSINNVQSIKSLENLNKWLSNEAIPTIYQDYYYNTEERDEYDKKFIQDLYQMRFSPPKLIQERFMYQKCRLSNILRNLYEGRPCIGDDKKSAITNFTNFITNSFLNVSVISLGDNNETAQKILRNVNEQFWFDRTTSKVILEVIIMNNLWMSQARWIFERDLFGQILPSIEVDSLKLYRYTGVGGLITLIIEGFTLLIGLIQLCKTVILGIKQRKLPSIFLVLSLLTFMTAIALYIWRTIIGLKTVETVMNSRDKIIDFSKFFASDKYFILFIGLSAFFAQIHLLEILKISRNISILATILTKTKELLLNLLICYIAFLIGSSFFGLIVFGPKLNNYKTLIASAISLFRTLFGKLSFDSIEAESGLYGKIFIIIYAFLIHYVATNFLITILNDILKKVKSKKTKTGYDEELYKYIGELFNRLFKKPKDTKNSKNKYIIKDEPLVLIKQLKKEKVKEEDRYDIRNSLTNNDHLNDLIKRLDEILKYLNNCLKVQAEGELKTLFMKHSLKNCVEVENIQLVVK</sequence>
<dbReference type="OrthoDB" id="444119at2759"/>
<evidence type="ECO:0000256" key="5">
    <source>
        <dbReference type="ARBA" id="ARBA00022989"/>
    </source>
</evidence>
<evidence type="ECO:0000256" key="1">
    <source>
        <dbReference type="ARBA" id="ARBA00004141"/>
    </source>
</evidence>
<evidence type="ECO:0000313" key="11">
    <source>
        <dbReference type="EMBL" id="CAD5124508.1"/>
    </source>
</evidence>
<dbReference type="SUPFAM" id="SSF49723">
    <property type="entry name" value="Lipase/lipooxygenase domain (PLAT/LH2 domain)"/>
    <property type="match status" value="1"/>
</dbReference>
<evidence type="ECO:0000256" key="8">
    <source>
        <dbReference type="SAM" id="Phobius"/>
    </source>
</evidence>
<evidence type="ECO:0000256" key="6">
    <source>
        <dbReference type="ARBA" id="ARBA00023136"/>
    </source>
</evidence>
<feature type="transmembrane region" description="Helical" evidence="8">
    <location>
        <begin position="1757"/>
        <end position="1780"/>
    </location>
</feature>
<comment type="caution">
    <text evidence="11">The sequence shown here is derived from an EMBL/GenBank/DDBJ whole genome shotgun (WGS) entry which is preliminary data.</text>
</comment>
<dbReference type="Gene3D" id="2.60.60.20">
    <property type="entry name" value="PLAT/LH2 domain"/>
    <property type="match status" value="1"/>
</dbReference>
<feature type="chain" id="PRO_5029763914" evidence="9">
    <location>
        <begin position="20"/>
        <end position="2438"/>
    </location>
</feature>
<evidence type="ECO:0000256" key="2">
    <source>
        <dbReference type="ARBA" id="ARBA00007200"/>
    </source>
</evidence>
<comment type="similarity">
    <text evidence="2">Belongs to the polycystin family.</text>
</comment>
<feature type="transmembrane region" description="Helical" evidence="8">
    <location>
        <begin position="1728"/>
        <end position="1745"/>
    </location>
</feature>
<feature type="signal peptide" evidence="9">
    <location>
        <begin position="1"/>
        <end position="19"/>
    </location>
</feature>
<reference evidence="11 12" key="1">
    <citation type="submission" date="2020-08" db="EMBL/GenBank/DDBJ databases">
        <authorList>
            <person name="Hejnol A."/>
        </authorList>
    </citation>
    <scope>NUCLEOTIDE SEQUENCE [LARGE SCALE GENOMIC DNA]</scope>
</reference>
<keyword evidence="5 8" id="KW-1133">Transmembrane helix</keyword>
<feature type="transmembrane region" description="Helical" evidence="8">
    <location>
        <begin position="2287"/>
        <end position="2312"/>
    </location>
</feature>
<feature type="transmembrane region" description="Helical" evidence="8">
    <location>
        <begin position="2094"/>
        <end position="2121"/>
    </location>
</feature>
<evidence type="ECO:0000256" key="7">
    <source>
        <dbReference type="PROSITE-ProRule" id="PRU00152"/>
    </source>
</evidence>
<dbReference type="GO" id="GO:0005262">
    <property type="term" value="F:calcium channel activity"/>
    <property type="evidence" value="ECO:0007669"/>
    <property type="project" value="TreeGrafter"/>
</dbReference>
<proteinExistence type="inferred from homology"/>
<keyword evidence="6 8" id="KW-0472">Membrane</keyword>
<protein>
    <submittedName>
        <fullName evidence="11">DgyrCDS12788</fullName>
    </submittedName>
</protein>
<dbReference type="SUPFAM" id="SSF49299">
    <property type="entry name" value="PKD domain"/>
    <property type="match status" value="1"/>
</dbReference>
<accession>A0A7I8W8R3</accession>
<comment type="subcellular location">
    <subcellularLocation>
        <location evidence="1">Membrane</location>
        <topology evidence="1">Multi-pass membrane protein</topology>
    </subcellularLocation>
</comment>
<dbReference type="InterPro" id="IPR036392">
    <property type="entry name" value="PLAT/LH2_dom_sf"/>
</dbReference>
<feature type="transmembrane region" description="Helical" evidence="8">
    <location>
        <begin position="2225"/>
        <end position="2247"/>
    </location>
</feature>
<evidence type="ECO:0000313" key="12">
    <source>
        <dbReference type="Proteomes" id="UP000549394"/>
    </source>
</evidence>
<evidence type="ECO:0000256" key="9">
    <source>
        <dbReference type="SAM" id="SignalP"/>
    </source>
</evidence>
<keyword evidence="12" id="KW-1185">Reference proteome</keyword>
<comment type="caution">
    <text evidence="7">Lacks conserved residue(s) required for the propagation of feature annotation.</text>
</comment>
<dbReference type="InterPro" id="IPR051223">
    <property type="entry name" value="Polycystin"/>
</dbReference>
<dbReference type="Pfam" id="PF02010">
    <property type="entry name" value="REJ"/>
    <property type="match status" value="1"/>
</dbReference>
<evidence type="ECO:0000259" key="10">
    <source>
        <dbReference type="PROSITE" id="PS50095"/>
    </source>
</evidence>
<evidence type="ECO:0000256" key="4">
    <source>
        <dbReference type="ARBA" id="ARBA00022729"/>
    </source>
</evidence>
<feature type="transmembrane region" description="Helical" evidence="8">
    <location>
        <begin position="1792"/>
        <end position="1823"/>
    </location>
</feature>
<feature type="transmembrane region" description="Helical" evidence="8">
    <location>
        <begin position="2133"/>
        <end position="2154"/>
    </location>
</feature>
<dbReference type="Pfam" id="PF08016">
    <property type="entry name" value="PKD_channel"/>
    <property type="match status" value="1"/>
</dbReference>
<dbReference type="PANTHER" id="PTHR10877:SF150">
    <property type="entry name" value="REJ DOMAIN-CONTAINING PROTEIN"/>
    <property type="match status" value="1"/>
</dbReference>
<dbReference type="GO" id="GO:0016020">
    <property type="term" value="C:membrane"/>
    <property type="evidence" value="ECO:0007669"/>
    <property type="project" value="UniProtKB-SubCell"/>
</dbReference>
<dbReference type="InterPro" id="IPR013122">
    <property type="entry name" value="PKD1_2_channel"/>
</dbReference>
<feature type="transmembrane region" description="Helical" evidence="8">
    <location>
        <begin position="2185"/>
        <end position="2205"/>
    </location>
</feature>
<dbReference type="InterPro" id="IPR035986">
    <property type="entry name" value="PKD_dom_sf"/>
</dbReference>
<dbReference type="InterPro" id="IPR001024">
    <property type="entry name" value="PLAT/LH2_dom"/>
</dbReference>
<feature type="transmembrane region" description="Helical" evidence="8">
    <location>
        <begin position="1480"/>
        <end position="1500"/>
    </location>
</feature>
<dbReference type="GO" id="GO:0050982">
    <property type="term" value="P:detection of mechanical stimulus"/>
    <property type="evidence" value="ECO:0007669"/>
    <property type="project" value="TreeGrafter"/>
</dbReference>